<organism evidence="3">
    <name type="scientific">Drosophila sechellia</name>
    <name type="common">Fruit fly</name>
    <dbReference type="NCBI Taxonomy" id="7238"/>
    <lineage>
        <taxon>Eukaryota</taxon>
        <taxon>Metazoa</taxon>
        <taxon>Ecdysozoa</taxon>
        <taxon>Arthropoda</taxon>
        <taxon>Hexapoda</taxon>
        <taxon>Insecta</taxon>
        <taxon>Pterygota</taxon>
        <taxon>Neoptera</taxon>
        <taxon>Endopterygota</taxon>
        <taxon>Diptera</taxon>
        <taxon>Brachycera</taxon>
        <taxon>Muscomorpha</taxon>
        <taxon>Ephydroidea</taxon>
        <taxon>Drosophilidae</taxon>
        <taxon>Drosophila</taxon>
        <taxon>Sophophora</taxon>
    </lineage>
</organism>
<evidence type="ECO:0000313" key="3">
    <source>
        <dbReference type="Proteomes" id="UP000001292"/>
    </source>
</evidence>
<keyword evidence="3" id="KW-1185">Reference proteome</keyword>
<dbReference type="AlphaFoldDB" id="B4IQC6"/>
<feature type="region of interest" description="Disordered" evidence="1">
    <location>
        <begin position="1"/>
        <end position="46"/>
    </location>
</feature>
<gene>
    <name evidence="2" type="primary">Dsec\GM17457</name>
    <name evidence="2" type="ORF">Dsec_GM17457</name>
</gene>
<reference evidence="2 3" key="1">
    <citation type="journal article" date="2007" name="Nature">
        <title>Evolution of genes and genomes on the Drosophila phylogeny.</title>
        <authorList>
            <consortium name="Drosophila 12 Genomes Consortium"/>
            <person name="Clark A.G."/>
            <person name="Eisen M.B."/>
            <person name="Smith D.R."/>
            <person name="Bergman C.M."/>
            <person name="Oliver B."/>
            <person name="Markow T.A."/>
            <person name="Kaufman T.C."/>
            <person name="Kellis M."/>
            <person name="Gelbart W."/>
            <person name="Iyer V.N."/>
            <person name="Pollard D.A."/>
            <person name="Sackton T.B."/>
            <person name="Larracuente A.M."/>
            <person name="Singh N.D."/>
            <person name="Abad J.P."/>
            <person name="Abt D.N."/>
            <person name="Adryan B."/>
            <person name="Aguade M."/>
            <person name="Akashi H."/>
            <person name="Anderson W.W."/>
            <person name="Aquadro C.F."/>
            <person name="Ardell D.H."/>
            <person name="Arguello R."/>
            <person name="Artieri C.G."/>
            <person name="Barbash D.A."/>
            <person name="Barker D."/>
            <person name="Barsanti P."/>
            <person name="Batterham P."/>
            <person name="Batzoglou S."/>
            <person name="Begun D."/>
            <person name="Bhutkar A."/>
            <person name="Blanco E."/>
            <person name="Bosak S.A."/>
            <person name="Bradley R.K."/>
            <person name="Brand A.D."/>
            <person name="Brent M.R."/>
            <person name="Brooks A.N."/>
            <person name="Brown R.H."/>
            <person name="Butlin R.K."/>
            <person name="Caggese C."/>
            <person name="Calvi B.R."/>
            <person name="Bernardo de Carvalho A."/>
            <person name="Caspi A."/>
            <person name="Castrezana S."/>
            <person name="Celniker S.E."/>
            <person name="Chang J.L."/>
            <person name="Chapple C."/>
            <person name="Chatterji S."/>
            <person name="Chinwalla A."/>
            <person name="Civetta A."/>
            <person name="Clifton S.W."/>
            <person name="Comeron J.M."/>
            <person name="Costello J.C."/>
            <person name="Coyne J.A."/>
            <person name="Daub J."/>
            <person name="David R.G."/>
            <person name="Delcher A.L."/>
            <person name="Delehaunty K."/>
            <person name="Do C.B."/>
            <person name="Ebling H."/>
            <person name="Edwards K."/>
            <person name="Eickbush T."/>
            <person name="Evans J.D."/>
            <person name="Filipski A."/>
            <person name="Findeiss S."/>
            <person name="Freyhult E."/>
            <person name="Fulton L."/>
            <person name="Fulton R."/>
            <person name="Garcia A.C."/>
            <person name="Gardiner A."/>
            <person name="Garfield D.A."/>
            <person name="Garvin B.E."/>
            <person name="Gibson G."/>
            <person name="Gilbert D."/>
            <person name="Gnerre S."/>
            <person name="Godfrey J."/>
            <person name="Good R."/>
            <person name="Gotea V."/>
            <person name="Gravely B."/>
            <person name="Greenberg A.J."/>
            <person name="Griffiths-Jones S."/>
            <person name="Gross S."/>
            <person name="Guigo R."/>
            <person name="Gustafson E.A."/>
            <person name="Haerty W."/>
            <person name="Hahn M.W."/>
            <person name="Halligan D.L."/>
            <person name="Halpern A.L."/>
            <person name="Halter G.M."/>
            <person name="Han M.V."/>
            <person name="Heger A."/>
            <person name="Hillier L."/>
            <person name="Hinrichs A.S."/>
            <person name="Holmes I."/>
            <person name="Hoskins R.A."/>
            <person name="Hubisz M.J."/>
            <person name="Hultmark D."/>
            <person name="Huntley M.A."/>
            <person name="Jaffe D.B."/>
            <person name="Jagadeeshan S."/>
            <person name="Jeck W.R."/>
            <person name="Johnson J."/>
            <person name="Jones C.D."/>
            <person name="Jordan W.C."/>
            <person name="Karpen G.H."/>
            <person name="Kataoka E."/>
            <person name="Keightley P.D."/>
            <person name="Kheradpour P."/>
            <person name="Kirkness E.F."/>
            <person name="Koerich L.B."/>
            <person name="Kristiansen K."/>
            <person name="Kudrna D."/>
            <person name="Kulathinal R.J."/>
            <person name="Kumar S."/>
            <person name="Kwok R."/>
            <person name="Lander E."/>
            <person name="Langley C.H."/>
            <person name="Lapoint R."/>
            <person name="Lazzaro B.P."/>
            <person name="Lee S.J."/>
            <person name="Levesque L."/>
            <person name="Li R."/>
            <person name="Lin C.F."/>
            <person name="Lin M.F."/>
            <person name="Lindblad-Toh K."/>
            <person name="Llopart A."/>
            <person name="Long M."/>
            <person name="Low L."/>
            <person name="Lozovsky E."/>
            <person name="Lu J."/>
            <person name="Luo M."/>
            <person name="Machado C.A."/>
            <person name="Makalowski W."/>
            <person name="Marzo M."/>
            <person name="Matsuda M."/>
            <person name="Matzkin L."/>
            <person name="McAllister B."/>
            <person name="McBride C.S."/>
            <person name="McKernan B."/>
            <person name="McKernan K."/>
            <person name="Mendez-Lago M."/>
            <person name="Minx P."/>
            <person name="Mollenhauer M.U."/>
            <person name="Montooth K."/>
            <person name="Mount S.M."/>
            <person name="Mu X."/>
            <person name="Myers E."/>
            <person name="Negre B."/>
            <person name="Newfeld S."/>
            <person name="Nielsen R."/>
            <person name="Noor M.A."/>
            <person name="O'Grady P."/>
            <person name="Pachter L."/>
            <person name="Papaceit M."/>
            <person name="Parisi M.J."/>
            <person name="Parisi M."/>
            <person name="Parts L."/>
            <person name="Pedersen J.S."/>
            <person name="Pesole G."/>
            <person name="Phillippy A.M."/>
            <person name="Ponting C.P."/>
            <person name="Pop M."/>
            <person name="Porcelli D."/>
            <person name="Powell J.R."/>
            <person name="Prohaska S."/>
            <person name="Pruitt K."/>
            <person name="Puig M."/>
            <person name="Quesneville H."/>
            <person name="Ram K.R."/>
            <person name="Rand D."/>
            <person name="Rasmussen M.D."/>
            <person name="Reed L.K."/>
            <person name="Reenan R."/>
            <person name="Reily A."/>
            <person name="Remington K.A."/>
            <person name="Rieger T.T."/>
            <person name="Ritchie M.G."/>
            <person name="Robin C."/>
            <person name="Rogers Y.H."/>
            <person name="Rohde C."/>
            <person name="Rozas J."/>
            <person name="Rubenfield M.J."/>
            <person name="Ruiz A."/>
            <person name="Russo S."/>
            <person name="Salzberg S.L."/>
            <person name="Sanchez-Gracia A."/>
            <person name="Saranga D.J."/>
            <person name="Sato H."/>
            <person name="Schaeffer S.W."/>
            <person name="Schatz M.C."/>
            <person name="Schlenke T."/>
            <person name="Schwartz R."/>
            <person name="Segarra C."/>
            <person name="Singh R.S."/>
            <person name="Sirot L."/>
            <person name="Sirota M."/>
            <person name="Sisneros N.B."/>
            <person name="Smith C.D."/>
            <person name="Smith T.F."/>
            <person name="Spieth J."/>
            <person name="Stage D.E."/>
            <person name="Stark A."/>
            <person name="Stephan W."/>
            <person name="Strausberg R.L."/>
            <person name="Strempel S."/>
            <person name="Sturgill D."/>
            <person name="Sutton G."/>
            <person name="Sutton G.G."/>
            <person name="Tao W."/>
            <person name="Teichmann S."/>
            <person name="Tobari Y.N."/>
            <person name="Tomimura Y."/>
            <person name="Tsolas J.M."/>
            <person name="Valente V.L."/>
            <person name="Venter E."/>
            <person name="Venter J.C."/>
            <person name="Vicario S."/>
            <person name="Vieira F.G."/>
            <person name="Vilella A.J."/>
            <person name="Villasante A."/>
            <person name="Walenz B."/>
            <person name="Wang J."/>
            <person name="Wasserman M."/>
            <person name="Watts T."/>
            <person name="Wilson D."/>
            <person name="Wilson R.K."/>
            <person name="Wing R.A."/>
            <person name="Wolfner M.F."/>
            <person name="Wong A."/>
            <person name="Wong G.K."/>
            <person name="Wu C.I."/>
            <person name="Wu G."/>
            <person name="Yamamoto D."/>
            <person name="Yang H.P."/>
            <person name="Yang S.P."/>
            <person name="Yorke J.A."/>
            <person name="Yoshida K."/>
            <person name="Zdobnov E."/>
            <person name="Zhang P."/>
            <person name="Zhang Y."/>
            <person name="Zimin A.V."/>
            <person name="Baldwin J."/>
            <person name="Abdouelleil A."/>
            <person name="Abdulkadir J."/>
            <person name="Abebe A."/>
            <person name="Abera B."/>
            <person name="Abreu J."/>
            <person name="Acer S.C."/>
            <person name="Aftuck L."/>
            <person name="Alexander A."/>
            <person name="An P."/>
            <person name="Anderson E."/>
            <person name="Anderson S."/>
            <person name="Arachi H."/>
            <person name="Azer M."/>
            <person name="Bachantsang P."/>
            <person name="Barry A."/>
            <person name="Bayul T."/>
            <person name="Berlin A."/>
            <person name="Bessette D."/>
            <person name="Bloom T."/>
            <person name="Blye J."/>
            <person name="Boguslavskiy L."/>
            <person name="Bonnet C."/>
            <person name="Boukhgalter B."/>
            <person name="Bourzgui I."/>
            <person name="Brown A."/>
            <person name="Cahill P."/>
            <person name="Channer S."/>
            <person name="Cheshatsang Y."/>
            <person name="Chuda L."/>
            <person name="Citroen M."/>
            <person name="Collymore A."/>
            <person name="Cooke P."/>
            <person name="Costello M."/>
            <person name="D'Aco K."/>
            <person name="Daza R."/>
            <person name="De Haan G."/>
            <person name="DeGray S."/>
            <person name="DeMaso C."/>
            <person name="Dhargay N."/>
            <person name="Dooley K."/>
            <person name="Dooley E."/>
            <person name="Doricent M."/>
            <person name="Dorje P."/>
            <person name="Dorjee K."/>
            <person name="Dupes A."/>
            <person name="Elong R."/>
            <person name="Falk J."/>
            <person name="Farina A."/>
            <person name="Faro S."/>
            <person name="Ferguson D."/>
            <person name="Fisher S."/>
            <person name="Foley C.D."/>
            <person name="Franke A."/>
            <person name="Friedrich D."/>
            <person name="Gadbois L."/>
            <person name="Gearin G."/>
            <person name="Gearin C.R."/>
            <person name="Giannoukos G."/>
            <person name="Goode T."/>
            <person name="Graham J."/>
            <person name="Grandbois E."/>
            <person name="Grewal S."/>
            <person name="Gyaltsen K."/>
            <person name="Hafez N."/>
            <person name="Hagos B."/>
            <person name="Hall J."/>
            <person name="Henson C."/>
            <person name="Hollinger A."/>
            <person name="Honan T."/>
            <person name="Huard M.D."/>
            <person name="Hughes L."/>
            <person name="Hurhula B."/>
            <person name="Husby M.E."/>
            <person name="Kamat A."/>
            <person name="Kanga B."/>
            <person name="Kashin S."/>
            <person name="Khazanovich D."/>
            <person name="Kisner P."/>
            <person name="Lance K."/>
            <person name="Lara M."/>
            <person name="Lee W."/>
            <person name="Lennon N."/>
            <person name="Letendre F."/>
            <person name="LeVine R."/>
            <person name="Lipovsky A."/>
            <person name="Liu X."/>
            <person name="Liu J."/>
            <person name="Liu S."/>
            <person name="Lokyitsang T."/>
            <person name="Lokyitsang Y."/>
            <person name="Lubonja R."/>
            <person name="Lui A."/>
            <person name="MacDonald P."/>
            <person name="Magnisalis V."/>
            <person name="Maru K."/>
            <person name="Matthews C."/>
            <person name="McCusker W."/>
            <person name="McDonough S."/>
            <person name="Mehta T."/>
            <person name="Meldrim J."/>
            <person name="Meneus L."/>
            <person name="Mihai O."/>
            <person name="Mihalev A."/>
            <person name="Mihova T."/>
            <person name="Mittelman R."/>
            <person name="Mlenga V."/>
            <person name="Montmayeur A."/>
            <person name="Mulrain L."/>
            <person name="Navidi A."/>
            <person name="Naylor J."/>
            <person name="Negash T."/>
            <person name="Nguyen T."/>
            <person name="Nguyen N."/>
            <person name="Nicol R."/>
            <person name="Norbu C."/>
            <person name="Norbu N."/>
            <person name="Novod N."/>
            <person name="O'Neill B."/>
            <person name="Osman S."/>
            <person name="Markiewicz E."/>
            <person name="Oyono O.L."/>
            <person name="Patti C."/>
            <person name="Phunkhang P."/>
            <person name="Pierre F."/>
            <person name="Priest M."/>
            <person name="Raghuraman S."/>
            <person name="Rege F."/>
            <person name="Reyes R."/>
            <person name="Rise C."/>
            <person name="Rogov P."/>
            <person name="Ross K."/>
            <person name="Ryan E."/>
            <person name="Settipalli S."/>
            <person name="Shea T."/>
            <person name="Sherpa N."/>
            <person name="Shi L."/>
            <person name="Shih D."/>
            <person name="Sparrow T."/>
            <person name="Spaulding J."/>
            <person name="Stalker J."/>
            <person name="Stange-Thomann N."/>
            <person name="Stavropoulos S."/>
            <person name="Stone C."/>
            <person name="Strader C."/>
            <person name="Tesfaye S."/>
            <person name="Thomson T."/>
            <person name="Thoulutsang Y."/>
            <person name="Thoulutsang D."/>
            <person name="Topham K."/>
            <person name="Topping I."/>
            <person name="Tsamla T."/>
            <person name="Vassiliev H."/>
            <person name="Vo A."/>
            <person name="Wangchuk T."/>
            <person name="Wangdi T."/>
            <person name="Weiand M."/>
            <person name="Wilkinson J."/>
            <person name="Wilson A."/>
            <person name="Yadav S."/>
            <person name="Young G."/>
            <person name="Yu Q."/>
            <person name="Zembek L."/>
            <person name="Zhong D."/>
            <person name="Zimmer A."/>
            <person name="Zwirko Z."/>
            <person name="Jaffe D.B."/>
            <person name="Alvarez P."/>
            <person name="Brockman W."/>
            <person name="Butler J."/>
            <person name="Chin C."/>
            <person name="Gnerre S."/>
            <person name="Grabherr M."/>
            <person name="Kleber M."/>
            <person name="Mauceli E."/>
            <person name="MacCallum I."/>
        </authorList>
    </citation>
    <scope>NUCLEOTIDE SEQUENCE [LARGE SCALE GENOMIC DNA]</scope>
    <source>
        <strain evidence="3">Rob3c / Tucson 14021-0248.25</strain>
    </source>
</reference>
<feature type="compositionally biased region" description="Basic and acidic residues" evidence="1">
    <location>
        <begin position="35"/>
        <end position="46"/>
    </location>
</feature>
<dbReference type="Proteomes" id="UP000001292">
    <property type="component" value="Unassembled WGS sequence"/>
</dbReference>
<accession>B4IQC6</accession>
<proteinExistence type="predicted"/>
<evidence type="ECO:0000313" key="2">
    <source>
        <dbReference type="EMBL" id="EDW44547.1"/>
    </source>
</evidence>
<protein>
    <submittedName>
        <fullName evidence="2">GM17457</fullName>
    </submittedName>
</protein>
<evidence type="ECO:0000256" key="1">
    <source>
        <dbReference type="SAM" id="MobiDB-lite"/>
    </source>
</evidence>
<dbReference type="EMBL" id="CH687228">
    <property type="protein sequence ID" value="EDW44547.1"/>
    <property type="molecule type" value="Genomic_DNA"/>
</dbReference>
<feature type="compositionally biased region" description="Polar residues" evidence="1">
    <location>
        <begin position="12"/>
        <end position="34"/>
    </location>
</feature>
<dbReference type="STRING" id="7238.B4IQC6"/>
<dbReference type="HOGENOM" id="CLU_1724230_0_0_1"/>
<sequence length="152" mass="16991">MPNMPGDFANADSLSSFGSLNEPKSPTHLTSRCSVTEKDDKQGDDVERHTLMCRSNAGSQDWEDWPLPEIPFDQVPVKPVDSLYAMPDLDKPVPKSFCWKASLSFQQSQDSLDWPSPPSSAIGAPIIVENIETYYASEAQSADKVIWTRKWQ</sequence>
<name>B4IQC6_DROSE</name>